<protein>
    <submittedName>
        <fullName evidence="1">Uncharacterized protein</fullName>
    </submittedName>
</protein>
<name>A0AAD9EM14_9PEZI</name>
<dbReference type="Proteomes" id="UP001243330">
    <property type="component" value="Unassembled WGS sequence"/>
</dbReference>
<evidence type="ECO:0000313" key="2">
    <source>
        <dbReference type="Proteomes" id="UP001243330"/>
    </source>
</evidence>
<gene>
    <name evidence="1" type="ORF">CCHR01_00607</name>
</gene>
<reference evidence="1" key="1">
    <citation type="submission" date="2023-01" db="EMBL/GenBank/DDBJ databases">
        <title>Colletotrichum chrysophilum M932 genome sequence.</title>
        <authorList>
            <person name="Baroncelli R."/>
        </authorList>
    </citation>
    <scope>NUCLEOTIDE SEQUENCE</scope>
    <source>
        <strain evidence="1">M932</strain>
    </source>
</reference>
<proteinExistence type="predicted"/>
<dbReference type="EMBL" id="JAQOWY010000005">
    <property type="protein sequence ID" value="KAK1856844.1"/>
    <property type="molecule type" value="Genomic_DNA"/>
</dbReference>
<evidence type="ECO:0000313" key="1">
    <source>
        <dbReference type="EMBL" id="KAK1856844.1"/>
    </source>
</evidence>
<organism evidence="1 2">
    <name type="scientific">Colletotrichum chrysophilum</name>
    <dbReference type="NCBI Taxonomy" id="1836956"/>
    <lineage>
        <taxon>Eukaryota</taxon>
        <taxon>Fungi</taxon>
        <taxon>Dikarya</taxon>
        <taxon>Ascomycota</taxon>
        <taxon>Pezizomycotina</taxon>
        <taxon>Sordariomycetes</taxon>
        <taxon>Hypocreomycetidae</taxon>
        <taxon>Glomerellales</taxon>
        <taxon>Glomerellaceae</taxon>
        <taxon>Colletotrichum</taxon>
        <taxon>Colletotrichum gloeosporioides species complex</taxon>
    </lineage>
</organism>
<comment type="caution">
    <text evidence="1">The sequence shown here is derived from an EMBL/GenBank/DDBJ whole genome shotgun (WGS) entry which is preliminary data.</text>
</comment>
<sequence length="93" mass="10041">MYVYLVSRLRPGSAAVFVPPQADGRPRLQSVVVLAGPIAALVRAVRSRRGLHPGPLNPASFVVPYLEGVIIIEEERPTSQVDGAQRRPVSPFA</sequence>
<dbReference type="AlphaFoldDB" id="A0AAD9EM14"/>
<keyword evidence="2" id="KW-1185">Reference proteome</keyword>
<accession>A0AAD9EM14</accession>